<feature type="region of interest" description="Disordered" evidence="1">
    <location>
        <begin position="80"/>
        <end position="118"/>
    </location>
</feature>
<reference evidence="3" key="1">
    <citation type="submission" date="2020-10" db="EMBL/GenBank/DDBJ databases">
        <title>Feather gene expression reveals the developmental basis of iridescence in African starlings.</title>
        <authorList>
            <person name="Rubenstein D.R."/>
        </authorList>
    </citation>
    <scope>NUCLEOTIDE SEQUENCE</scope>
    <source>
        <strain evidence="3">SS15</strain>
        <tissue evidence="3">Liver</tissue>
    </source>
</reference>
<evidence type="ECO:0000256" key="1">
    <source>
        <dbReference type="SAM" id="MobiDB-lite"/>
    </source>
</evidence>
<keyword evidence="5" id="KW-1185">Reference proteome</keyword>
<dbReference type="EMBL" id="JADDUC020000001">
    <property type="protein sequence ID" value="KAI1243570.1"/>
    <property type="molecule type" value="Genomic_DNA"/>
</dbReference>
<dbReference type="Pfam" id="PF14927">
    <property type="entry name" value="Neurensin"/>
    <property type="match status" value="1"/>
</dbReference>
<keyword evidence="2" id="KW-0472">Membrane</keyword>
<keyword evidence="2" id="KW-0812">Transmembrane</keyword>
<keyword evidence="2" id="KW-1133">Transmembrane helix</keyword>
<protein>
    <recommendedName>
        <fullName evidence="6">Transmembrane protein 74</fullName>
    </recommendedName>
</protein>
<proteinExistence type="predicted"/>
<dbReference type="PANTHER" id="PTHR16125:SF3">
    <property type="entry name" value="TRANSMEMBRANE PROTEIN 74"/>
    <property type="match status" value="1"/>
</dbReference>
<reference evidence="4" key="3">
    <citation type="submission" date="2022-01" db="EMBL/GenBank/DDBJ databases">
        <authorList>
            <person name="Rubenstein D.R."/>
        </authorList>
    </citation>
    <scope>NUCLEOTIDE SEQUENCE</scope>
    <source>
        <strain evidence="4">SS15</strain>
        <tissue evidence="4">Liver</tissue>
    </source>
</reference>
<feature type="transmembrane region" description="Helical" evidence="2">
    <location>
        <begin position="202"/>
        <end position="224"/>
    </location>
</feature>
<name>A0A835P0T1_9PASS</name>
<evidence type="ECO:0000313" key="4">
    <source>
        <dbReference type="EMBL" id="KAI1243570.1"/>
    </source>
</evidence>
<dbReference type="AlphaFoldDB" id="A0A835P0T1"/>
<evidence type="ECO:0000256" key="2">
    <source>
        <dbReference type="SAM" id="Phobius"/>
    </source>
</evidence>
<evidence type="ECO:0000313" key="5">
    <source>
        <dbReference type="Proteomes" id="UP000618051"/>
    </source>
</evidence>
<evidence type="ECO:0000313" key="3">
    <source>
        <dbReference type="EMBL" id="KAG0129427.1"/>
    </source>
</evidence>
<feature type="compositionally biased region" description="Polar residues" evidence="1">
    <location>
        <begin position="93"/>
        <end position="113"/>
    </location>
</feature>
<dbReference type="Proteomes" id="UP000618051">
    <property type="component" value="Unassembled WGS sequence"/>
</dbReference>
<evidence type="ECO:0008006" key="6">
    <source>
        <dbReference type="Google" id="ProtNLM"/>
    </source>
</evidence>
<gene>
    <name evidence="4" type="ORF">IHE44_0001201</name>
    <name evidence="3" type="ORF">IHE44_001024</name>
</gene>
<dbReference type="InterPro" id="IPR029695">
    <property type="entry name" value="TMEM74-like"/>
</dbReference>
<accession>A0A835P0T1</accession>
<dbReference type="PANTHER" id="PTHR16125">
    <property type="entry name" value="TRANSMEMBRANE PROTEIN 74"/>
    <property type="match status" value="1"/>
</dbReference>
<organism evidence="3">
    <name type="scientific">Lamprotornis superbus</name>
    <dbReference type="NCBI Taxonomy" id="245042"/>
    <lineage>
        <taxon>Eukaryota</taxon>
        <taxon>Metazoa</taxon>
        <taxon>Chordata</taxon>
        <taxon>Craniata</taxon>
        <taxon>Vertebrata</taxon>
        <taxon>Euteleostomi</taxon>
        <taxon>Archelosauria</taxon>
        <taxon>Archosauria</taxon>
        <taxon>Dinosauria</taxon>
        <taxon>Saurischia</taxon>
        <taxon>Theropoda</taxon>
        <taxon>Coelurosauria</taxon>
        <taxon>Aves</taxon>
        <taxon>Neognathae</taxon>
        <taxon>Neoaves</taxon>
        <taxon>Telluraves</taxon>
        <taxon>Australaves</taxon>
        <taxon>Passeriformes</taxon>
        <taxon>Sturnidae</taxon>
        <taxon>Lamprotornis</taxon>
    </lineage>
</organism>
<feature type="transmembrane region" description="Helical" evidence="2">
    <location>
        <begin position="258"/>
        <end position="281"/>
    </location>
</feature>
<dbReference type="EMBL" id="JADDUC010000012">
    <property type="protein sequence ID" value="KAG0129427.1"/>
    <property type="molecule type" value="Genomic_DNA"/>
</dbReference>
<dbReference type="OrthoDB" id="6096234at2759"/>
<comment type="caution">
    <text evidence="3">The sequence shown here is derived from an EMBL/GenBank/DDBJ whole genome shotgun (WGS) entry which is preliminary data.</text>
</comment>
<sequence length="525" mass="57361">MRSQEQHLLEDAIAQAVRLVGTRSMACMELLYLAEESRQVPLGTATGWSLPSHPYEQQHCDRGEVDPRAALHCEQPCKPLQRGPVAEPPLAPQPSSLGTSPQEHPAPSSTSQPCHPAREEDGGKKKACCCAQELETSFTYVDENVNLEHARSPPTPTSGQDVPLQQHSCRELPSEWVHDSPSLVSEEDDAASEAAAGKSVDYGFISAILFLVSGILLVIISYVVPRDVTVDPNTVAAREMERLENESARIGAHLDRCVIAGLCLLTLGGVVLSSLLMMSMWKGELYRRSRFASSKESAKLYGSFNFRMKSGANDNMLELSLVEEDVLAWVPVTKSPRSSSAPDSHLWSVNSIVRYPGFNAGSAKEIVLHMFSASTTAFGHCYHLPQHVVISTSEEGTSLRIWMQCRKVPLLLALGGWWTLPAELDTFLKVERWEQHFLSSCPEDGMGLAMASTGPGKAMPSERANSHSVKLNTETKAVAVWWLMVEMNVSPLANDQAFTPFTSHEMVPKGKAKGAFIAPSCTLAI</sequence>
<reference evidence="4 5" key="2">
    <citation type="journal article" date="2021" name="J. Hered.">
        <title>Feather Gene Expression Elucidates the Developmental Basis of Plumage Iridescence in African Starlings.</title>
        <authorList>
            <person name="Rubenstein D.R."/>
            <person name="Corvelo A."/>
            <person name="MacManes M.D."/>
            <person name="Maia R."/>
            <person name="Narzisi G."/>
            <person name="Rousaki A."/>
            <person name="Vandenabeele P."/>
            <person name="Shawkey M.D."/>
            <person name="Solomon J."/>
        </authorList>
    </citation>
    <scope>NUCLEOTIDE SEQUENCE [LARGE SCALE GENOMIC DNA]</scope>
    <source>
        <strain evidence="4">SS15</strain>
    </source>
</reference>